<feature type="compositionally biased region" description="Basic and acidic residues" evidence="2">
    <location>
        <begin position="8"/>
        <end position="17"/>
    </location>
</feature>
<dbReference type="RefSeq" id="XP_024750533.1">
    <property type="nucleotide sequence ID" value="XM_024895214.1"/>
</dbReference>
<keyword evidence="4" id="KW-1185">Reference proteome</keyword>
<dbReference type="EMBL" id="KZ680212">
    <property type="protein sequence ID" value="PTB67213.1"/>
    <property type="molecule type" value="Genomic_DNA"/>
</dbReference>
<feature type="compositionally biased region" description="Basic and acidic residues" evidence="2">
    <location>
        <begin position="194"/>
        <end position="262"/>
    </location>
</feature>
<feature type="region of interest" description="Disordered" evidence="2">
    <location>
        <begin position="84"/>
        <end position="108"/>
    </location>
</feature>
<evidence type="ECO:0000256" key="2">
    <source>
        <dbReference type="SAM" id="MobiDB-lite"/>
    </source>
</evidence>
<keyword evidence="1" id="KW-0175">Coiled coil</keyword>
<feature type="compositionally biased region" description="Basic and acidic residues" evidence="2">
    <location>
        <begin position="297"/>
        <end position="306"/>
    </location>
</feature>
<gene>
    <name evidence="3" type="ORF">BBK36DRAFT_1168707</name>
</gene>
<name>A0A2T4BD04_9HYPO</name>
<dbReference type="Proteomes" id="UP000241546">
    <property type="component" value="Unassembled WGS sequence"/>
</dbReference>
<dbReference type="GeneID" id="36603332"/>
<evidence type="ECO:0000256" key="1">
    <source>
        <dbReference type="SAM" id="Coils"/>
    </source>
</evidence>
<feature type="coiled-coil region" evidence="1">
    <location>
        <begin position="35"/>
        <end position="83"/>
    </location>
</feature>
<organism evidence="3 4">
    <name type="scientific">Trichoderma citrinoviride</name>
    <dbReference type="NCBI Taxonomy" id="58853"/>
    <lineage>
        <taxon>Eukaryota</taxon>
        <taxon>Fungi</taxon>
        <taxon>Dikarya</taxon>
        <taxon>Ascomycota</taxon>
        <taxon>Pezizomycotina</taxon>
        <taxon>Sordariomycetes</taxon>
        <taxon>Hypocreomycetidae</taxon>
        <taxon>Hypocreales</taxon>
        <taxon>Hypocreaceae</taxon>
        <taxon>Trichoderma</taxon>
    </lineage>
</organism>
<sequence length="506" mass="56888">MSANSIERTTRLHELDLQHQQNRHKTDLISRDEAARRLELRLLLLQDEKTQLQEECAAKDAEIKALAQDGDQLRVELDRVKARDPAKDAQVNGTTSKTTASATEVKSSETYMQDLSKALDENLALTKELEQLRPEIELLREQVTKYEKMIAEQRESQPQQEQSEKEVASKGQSKPKGPDEIGEDIVELRAALKKATEELNEEKKHRKSMESDHLEEMEKSERQKHRLEGKISTLEKKLKESQKELQDLRKDIEASRSSVKEDGPDDGTTIHTQGATAEQPPAAEKERLTRRHASRKRVLEQAKMGEKSTFSITPLLNKTADGILDAVKEGNALTLPLDDVLAQDENDPSPRRMANKSEALPTATLDVGEETTTPLRPREKLNPKAKKKAVAADGDKVQVNSEDKKDEAAPNATRSKETAPSKRIKLHEPAIAEPPPPPEGEQRKRRRKLLNKTNTILEEDETEEGAQSMEAQPGRARKLKSSGTTAFSSQSLLPLLLYDLKFPLFF</sequence>
<feature type="region of interest" description="Disordered" evidence="2">
    <location>
        <begin position="151"/>
        <end position="310"/>
    </location>
</feature>
<dbReference type="OrthoDB" id="20105at2759"/>
<feature type="region of interest" description="Disordered" evidence="2">
    <location>
        <begin position="338"/>
        <end position="485"/>
    </location>
</feature>
<evidence type="ECO:0000313" key="4">
    <source>
        <dbReference type="Proteomes" id="UP000241546"/>
    </source>
</evidence>
<dbReference type="AlphaFoldDB" id="A0A2T4BD04"/>
<protein>
    <submittedName>
        <fullName evidence="3">Uncharacterized protein</fullName>
    </submittedName>
</protein>
<proteinExistence type="predicted"/>
<accession>A0A2T4BD04</accession>
<feature type="compositionally biased region" description="Basic and acidic residues" evidence="2">
    <location>
        <begin position="393"/>
        <end position="430"/>
    </location>
</feature>
<evidence type="ECO:0000313" key="3">
    <source>
        <dbReference type="EMBL" id="PTB67213.1"/>
    </source>
</evidence>
<reference evidence="4" key="1">
    <citation type="submission" date="2016-07" db="EMBL/GenBank/DDBJ databases">
        <title>Multiple horizontal gene transfer events from other fungi enriched the ability of initially mycotrophic Trichoderma (Ascomycota) to feed on dead plant biomass.</title>
        <authorList>
            <consortium name="DOE Joint Genome Institute"/>
            <person name="Atanasova L."/>
            <person name="Chenthamara K."/>
            <person name="Zhang J."/>
            <person name="Grujic M."/>
            <person name="Henrissat B."/>
            <person name="Kuo A."/>
            <person name="Aerts A."/>
            <person name="Salamov A."/>
            <person name="Lipzen A."/>
            <person name="Labutti K."/>
            <person name="Barry K."/>
            <person name="Miao Y."/>
            <person name="Rahimi M.J."/>
            <person name="Shen Q."/>
            <person name="Grigoriev I.V."/>
            <person name="Kubicek C.P."/>
            <person name="Druzhinina I.S."/>
        </authorList>
    </citation>
    <scope>NUCLEOTIDE SEQUENCE [LARGE SCALE GENOMIC DNA]</scope>
    <source>
        <strain evidence="4">TUCIM 6016</strain>
    </source>
</reference>
<feature type="region of interest" description="Disordered" evidence="2">
    <location>
        <begin position="1"/>
        <end position="28"/>
    </location>
</feature>
<feature type="compositionally biased region" description="Polar residues" evidence="2">
    <location>
        <begin position="91"/>
        <end position="108"/>
    </location>
</feature>